<feature type="domain" description="CAAX prenyl protease 2/Lysostaphin resistance protein A-like" evidence="3">
    <location>
        <begin position="135"/>
        <end position="240"/>
    </location>
</feature>
<feature type="transmembrane region" description="Helical" evidence="2">
    <location>
        <begin position="130"/>
        <end position="149"/>
    </location>
</feature>
<gene>
    <name evidence="4" type="ORF">Afe05nite_68410</name>
</gene>
<keyword evidence="2" id="KW-1133">Transmembrane helix</keyword>
<dbReference type="RefSeq" id="WP_239118401.1">
    <property type="nucleotide sequence ID" value="NZ_BAAABP010000055.1"/>
</dbReference>
<feature type="transmembrane region" description="Helical" evidence="2">
    <location>
        <begin position="227"/>
        <end position="246"/>
    </location>
</feature>
<organism evidence="4 5">
    <name type="scientific">Paractinoplanes ferrugineus</name>
    <dbReference type="NCBI Taxonomy" id="113564"/>
    <lineage>
        <taxon>Bacteria</taxon>
        <taxon>Bacillati</taxon>
        <taxon>Actinomycetota</taxon>
        <taxon>Actinomycetes</taxon>
        <taxon>Micromonosporales</taxon>
        <taxon>Micromonosporaceae</taxon>
        <taxon>Paractinoplanes</taxon>
    </lineage>
</organism>
<keyword evidence="2" id="KW-0472">Membrane</keyword>
<keyword evidence="5" id="KW-1185">Reference proteome</keyword>
<accession>A0A919MCR3</accession>
<dbReference type="Pfam" id="PF02517">
    <property type="entry name" value="Rce1-like"/>
    <property type="match status" value="1"/>
</dbReference>
<feature type="compositionally biased region" description="Basic residues" evidence="1">
    <location>
        <begin position="300"/>
        <end position="313"/>
    </location>
</feature>
<dbReference type="AlphaFoldDB" id="A0A919MCR3"/>
<proteinExistence type="predicted"/>
<dbReference type="PANTHER" id="PTHR35797:SF1">
    <property type="entry name" value="PROTEASE"/>
    <property type="match status" value="1"/>
</dbReference>
<sequence length="313" mass="34365">MTSPRGFIARRPLLAYFILTFGLTWLAWLPFVLSTSGLGILPWHPPRLFGSTQLLGVLPGAYLGPVTSALVVTALAAGRPGLTRWVRRLVRWRVSLRWYALVLLGVPAAAIAATFALPRAWAGAHLPSPTILLLYLPILALQVLTTGVAEEPGWRDFAQPRLQIRFGPLRASLILGPLWGAWHLPLFFTEWAGWPHVDWVMPVEFLAGSTVLSIVLTWVFNRTGESLPLVMLLHAGVNTVFSLVWPQIFPQLDLFRDSLHALTISAGLAAAVLMVATRGRLGMPRDGAPVRPASEGPASTKRKPHVPRHAQLR</sequence>
<feature type="transmembrane region" description="Helical" evidence="2">
    <location>
        <begin position="53"/>
        <end position="77"/>
    </location>
</feature>
<reference evidence="4" key="1">
    <citation type="submission" date="2021-01" db="EMBL/GenBank/DDBJ databases">
        <title>Whole genome shotgun sequence of Actinoplanes ferrugineus NBRC 15555.</title>
        <authorList>
            <person name="Komaki H."/>
            <person name="Tamura T."/>
        </authorList>
    </citation>
    <scope>NUCLEOTIDE SEQUENCE</scope>
    <source>
        <strain evidence="4">NBRC 15555</strain>
    </source>
</reference>
<dbReference type="EMBL" id="BOMM01000060">
    <property type="protein sequence ID" value="GIE15001.1"/>
    <property type="molecule type" value="Genomic_DNA"/>
</dbReference>
<feature type="transmembrane region" description="Helical" evidence="2">
    <location>
        <begin position="258"/>
        <end position="276"/>
    </location>
</feature>
<dbReference type="GO" id="GO:0004175">
    <property type="term" value="F:endopeptidase activity"/>
    <property type="evidence" value="ECO:0007669"/>
    <property type="project" value="UniProtKB-ARBA"/>
</dbReference>
<dbReference type="GO" id="GO:0080120">
    <property type="term" value="P:CAAX-box protein maturation"/>
    <property type="evidence" value="ECO:0007669"/>
    <property type="project" value="UniProtKB-ARBA"/>
</dbReference>
<keyword evidence="4" id="KW-0645">Protease</keyword>
<keyword evidence="4" id="KW-0378">Hydrolase</keyword>
<evidence type="ECO:0000259" key="3">
    <source>
        <dbReference type="Pfam" id="PF02517"/>
    </source>
</evidence>
<feature type="transmembrane region" description="Helical" evidence="2">
    <location>
        <begin position="169"/>
        <end position="188"/>
    </location>
</feature>
<comment type="caution">
    <text evidence="4">The sequence shown here is derived from an EMBL/GenBank/DDBJ whole genome shotgun (WGS) entry which is preliminary data.</text>
</comment>
<feature type="region of interest" description="Disordered" evidence="1">
    <location>
        <begin position="284"/>
        <end position="313"/>
    </location>
</feature>
<feature type="transmembrane region" description="Helical" evidence="2">
    <location>
        <begin position="98"/>
        <end position="118"/>
    </location>
</feature>
<dbReference type="InterPro" id="IPR042150">
    <property type="entry name" value="MmRce1-like"/>
</dbReference>
<dbReference type="PANTHER" id="PTHR35797">
    <property type="entry name" value="PROTEASE-RELATED"/>
    <property type="match status" value="1"/>
</dbReference>
<evidence type="ECO:0000256" key="1">
    <source>
        <dbReference type="SAM" id="MobiDB-lite"/>
    </source>
</evidence>
<dbReference type="InterPro" id="IPR003675">
    <property type="entry name" value="Rce1/LyrA-like_dom"/>
</dbReference>
<feature type="transmembrane region" description="Helical" evidence="2">
    <location>
        <begin position="12"/>
        <end position="33"/>
    </location>
</feature>
<dbReference type="GO" id="GO:0006508">
    <property type="term" value="P:proteolysis"/>
    <property type="evidence" value="ECO:0007669"/>
    <property type="project" value="UniProtKB-KW"/>
</dbReference>
<dbReference type="Proteomes" id="UP000598174">
    <property type="component" value="Unassembled WGS sequence"/>
</dbReference>
<keyword evidence="2" id="KW-0812">Transmembrane</keyword>
<evidence type="ECO:0000313" key="5">
    <source>
        <dbReference type="Proteomes" id="UP000598174"/>
    </source>
</evidence>
<feature type="transmembrane region" description="Helical" evidence="2">
    <location>
        <begin position="200"/>
        <end position="220"/>
    </location>
</feature>
<name>A0A919MCR3_9ACTN</name>
<evidence type="ECO:0000256" key="2">
    <source>
        <dbReference type="SAM" id="Phobius"/>
    </source>
</evidence>
<evidence type="ECO:0000313" key="4">
    <source>
        <dbReference type="EMBL" id="GIE15001.1"/>
    </source>
</evidence>
<protein>
    <submittedName>
        <fullName evidence="4">CAAX amino protease</fullName>
    </submittedName>
</protein>